<evidence type="ECO:0000256" key="1">
    <source>
        <dbReference type="SAM" id="Phobius"/>
    </source>
</evidence>
<keyword evidence="1" id="KW-0472">Membrane</keyword>
<evidence type="ECO:0000313" key="3">
    <source>
        <dbReference type="EMBL" id="MFD2186999.1"/>
    </source>
</evidence>
<feature type="domain" description="DUF1206" evidence="2">
    <location>
        <begin position="11"/>
        <end position="76"/>
    </location>
</feature>
<name>A0ABW5AVJ1_9FLAO</name>
<feature type="transmembrane region" description="Helical" evidence="1">
    <location>
        <begin position="180"/>
        <end position="200"/>
    </location>
</feature>
<feature type="domain" description="DUF1206" evidence="2">
    <location>
        <begin position="183"/>
        <end position="253"/>
    </location>
</feature>
<dbReference type="InterPro" id="IPR009597">
    <property type="entry name" value="DUF1206"/>
</dbReference>
<comment type="caution">
    <text evidence="3">The sequence shown here is derived from an EMBL/GenBank/DDBJ whole genome shotgun (WGS) entry which is preliminary data.</text>
</comment>
<reference evidence="4" key="1">
    <citation type="journal article" date="2019" name="Int. J. Syst. Evol. Microbiol.">
        <title>The Global Catalogue of Microorganisms (GCM) 10K type strain sequencing project: providing services to taxonomists for standard genome sequencing and annotation.</title>
        <authorList>
            <consortium name="The Broad Institute Genomics Platform"/>
            <consortium name="The Broad Institute Genome Sequencing Center for Infectious Disease"/>
            <person name="Wu L."/>
            <person name="Ma J."/>
        </authorList>
    </citation>
    <scope>NUCLEOTIDE SEQUENCE [LARGE SCALE GENOMIC DNA]</scope>
    <source>
        <strain evidence="4">DT92</strain>
    </source>
</reference>
<evidence type="ECO:0000259" key="2">
    <source>
        <dbReference type="Pfam" id="PF06724"/>
    </source>
</evidence>
<keyword evidence="4" id="KW-1185">Reference proteome</keyword>
<feature type="transmembrane region" description="Helical" evidence="1">
    <location>
        <begin position="132"/>
        <end position="152"/>
    </location>
</feature>
<dbReference type="Pfam" id="PF06724">
    <property type="entry name" value="DUF1206"/>
    <property type="match status" value="3"/>
</dbReference>
<feature type="transmembrane region" description="Helical" evidence="1">
    <location>
        <begin position="52"/>
        <end position="73"/>
    </location>
</feature>
<accession>A0ABW5AVJ1</accession>
<feature type="transmembrane region" description="Helical" evidence="1">
    <location>
        <begin position="7"/>
        <end position="32"/>
    </location>
</feature>
<organism evidence="3 4">
    <name type="scientific">Aquimarina celericrescens</name>
    <dbReference type="NCBI Taxonomy" id="1964542"/>
    <lineage>
        <taxon>Bacteria</taxon>
        <taxon>Pseudomonadati</taxon>
        <taxon>Bacteroidota</taxon>
        <taxon>Flavobacteriia</taxon>
        <taxon>Flavobacteriales</taxon>
        <taxon>Flavobacteriaceae</taxon>
        <taxon>Aquimarina</taxon>
    </lineage>
</organism>
<dbReference type="Proteomes" id="UP001597344">
    <property type="component" value="Unassembled WGS sequence"/>
</dbReference>
<evidence type="ECO:0000313" key="4">
    <source>
        <dbReference type="Proteomes" id="UP001597344"/>
    </source>
</evidence>
<feature type="transmembrane region" description="Helical" evidence="1">
    <location>
        <begin position="94"/>
        <end position="112"/>
    </location>
</feature>
<proteinExistence type="predicted"/>
<feature type="domain" description="DUF1206" evidence="2">
    <location>
        <begin position="95"/>
        <end position="156"/>
    </location>
</feature>
<sequence length="257" mass="28033">MNQNIKTVAYIGYTAKGVVYALTGILALMTAFDLGGQKAGKLQIIEFLENQAFGKIILALLGVGLACYAFWRFMQSLNDPEGIGNDAKGIVKRISFFISGAVYLALGMYAIIEIFQEQGRSGSKMPIEEQSGKYLLIAIGIGLAIKSVYQFIKAIKGDFLNKFNFGTISSSKKKSIIKNLGYLGLIARGIVVGIISYFLIRAGMDLSSSNTIKGTKEAFSFLEQSTSGPWLFALVSIGLLSYGIYMFAMAKYRSFDD</sequence>
<feature type="transmembrane region" description="Helical" evidence="1">
    <location>
        <begin position="230"/>
        <end position="248"/>
    </location>
</feature>
<keyword evidence="1" id="KW-1133">Transmembrane helix</keyword>
<dbReference type="EMBL" id="JBHUHY010000007">
    <property type="protein sequence ID" value="MFD2186999.1"/>
    <property type="molecule type" value="Genomic_DNA"/>
</dbReference>
<dbReference type="RefSeq" id="WP_378319998.1">
    <property type="nucleotide sequence ID" value="NZ_JBHUHY010000007.1"/>
</dbReference>
<protein>
    <submittedName>
        <fullName evidence="3">DUF1206 domain-containing protein</fullName>
    </submittedName>
</protein>
<keyword evidence="1" id="KW-0812">Transmembrane</keyword>
<gene>
    <name evidence="3" type="ORF">ACFSJT_09360</name>
</gene>